<protein>
    <submittedName>
        <fullName evidence="1">Uncharacterized protein</fullName>
    </submittedName>
</protein>
<gene>
    <name evidence="1" type="ORF">M409DRAFT_59456</name>
</gene>
<keyword evidence="2" id="KW-1185">Reference proteome</keyword>
<dbReference type="EMBL" id="ML993622">
    <property type="protein sequence ID" value="KAF2160927.1"/>
    <property type="molecule type" value="Genomic_DNA"/>
</dbReference>
<evidence type="ECO:0000313" key="1">
    <source>
        <dbReference type="EMBL" id="KAF2160927.1"/>
    </source>
</evidence>
<dbReference type="Proteomes" id="UP000799537">
    <property type="component" value="Unassembled WGS sequence"/>
</dbReference>
<sequence length="135" mass="15336">MSVRWYPVQYCVARHHWRFSSAPAEALHQLGVWHEVSNGPAIRFQRPSHLPHLLCRSNCPSAPTPVTPSTTKRQEQPFQGHLIARAGRIPPSLFRPSRLGGESLHQLAMYQYSYRSRSAHELQSLVLDVDELSSS</sequence>
<name>A0A6A6C1J9_ZASCE</name>
<dbReference type="RefSeq" id="XP_033661816.1">
    <property type="nucleotide sequence ID" value="XM_033814198.1"/>
</dbReference>
<proteinExistence type="predicted"/>
<dbReference type="GeneID" id="54567470"/>
<accession>A0A6A6C1J9</accession>
<reference evidence="1" key="1">
    <citation type="journal article" date="2020" name="Stud. Mycol.">
        <title>101 Dothideomycetes genomes: a test case for predicting lifestyles and emergence of pathogens.</title>
        <authorList>
            <person name="Haridas S."/>
            <person name="Albert R."/>
            <person name="Binder M."/>
            <person name="Bloem J."/>
            <person name="Labutti K."/>
            <person name="Salamov A."/>
            <person name="Andreopoulos B."/>
            <person name="Baker S."/>
            <person name="Barry K."/>
            <person name="Bills G."/>
            <person name="Bluhm B."/>
            <person name="Cannon C."/>
            <person name="Castanera R."/>
            <person name="Culley D."/>
            <person name="Daum C."/>
            <person name="Ezra D."/>
            <person name="Gonzalez J."/>
            <person name="Henrissat B."/>
            <person name="Kuo A."/>
            <person name="Liang C."/>
            <person name="Lipzen A."/>
            <person name="Lutzoni F."/>
            <person name="Magnuson J."/>
            <person name="Mondo S."/>
            <person name="Nolan M."/>
            <person name="Ohm R."/>
            <person name="Pangilinan J."/>
            <person name="Park H.-J."/>
            <person name="Ramirez L."/>
            <person name="Alfaro M."/>
            <person name="Sun H."/>
            <person name="Tritt A."/>
            <person name="Yoshinaga Y."/>
            <person name="Zwiers L.-H."/>
            <person name="Turgeon B."/>
            <person name="Goodwin S."/>
            <person name="Spatafora J."/>
            <person name="Crous P."/>
            <person name="Grigoriev I."/>
        </authorList>
    </citation>
    <scope>NUCLEOTIDE SEQUENCE</scope>
    <source>
        <strain evidence="1">ATCC 36951</strain>
    </source>
</reference>
<organism evidence="1 2">
    <name type="scientific">Zasmidium cellare ATCC 36951</name>
    <dbReference type="NCBI Taxonomy" id="1080233"/>
    <lineage>
        <taxon>Eukaryota</taxon>
        <taxon>Fungi</taxon>
        <taxon>Dikarya</taxon>
        <taxon>Ascomycota</taxon>
        <taxon>Pezizomycotina</taxon>
        <taxon>Dothideomycetes</taxon>
        <taxon>Dothideomycetidae</taxon>
        <taxon>Mycosphaerellales</taxon>
        <taxon>Mycosphaerellaceae</taxon>
        <taxon>Zasmidium</taxon>
    </lineage>
</organism>
<evidence type="ECO:0000313" key="2">
    <source>
        <dbReference type="Proteomes" id="UP000799537"/>
    </source>
</evidence>
<dbReference type="AlphaFoldDB" id="A0A6A6C1J9"/>